<sequence length="281" mass="31689">MYVITLAGNLLLVIVVRTNPWLHTPMYFFLSNLSIIDICFSSTIVPIILMNTMSQNKRISLLGCAFQMYFSLTFGATECILLSVMAYDRFAAICQPLHYHIVMNKKVCVCLALTTWSVGIINALIHVPLTFQLPLCRSRNVNHFFCEVPSLLRLSCKDPQLNEVAMYVAAGIIAMCSFFLTLVSYIHIISTILKIRSAQGREKAFSTCASHITVVALYYGTIMFVYLQPRSAYSPETDKTVSVLYTVVTPMLNPLIYSIRNKEVKNSVLKNLKINSKLQKT</sequence>
<evidence type="ECO:0000256" key="11">
    <source>
        <dbReference type="ARBA" id="ARBA00023224"/>
    </source>
</evidence>
<feature type="domain" description="G-protein coupled receptors family 1 profile" evidence="14">
    <location>
        <begin position="8"/>
        <end position="257"/>
    </location>
</feature>
<evidence type="ECO:0000256" key="4">
    <source>
        <dbReference type="ARBA" id="ARBA00022606"/>
    </source>
</evidence>
<feature type="transmembrane region" description="Helical" evidence="13">
    <location>
        <begin position="208"/>
        <end position="228"/>
    </location>
</feature>
<evidence type="ECO:0000256" key="13">
    <source>
        <dbReference type="RuleBase" id="RU363047"/>
    </source>
</evidence>
<organism evidence="15 16">
    <name type="scientific">Engystomops pustulosus</name>
    <name type="common">Tungara frog</name>
    <name type="synonym">Physalaemus pustulosus</name>
    <dbReference type="NCBI Taxonomy" id="76066"/>
    <lineage>
        <taxon>Eukaryota</taxon>
        <taxon>Metazoa</taxon>
        <taxon>Chordata</taxon>
        <taxon>Craniata</taxon>
        <taxon>Vertebrata</taxon>
        <taxon>Euteleostomi</taxon>
        <taxon>Amphibia</taxon>
        <taxon>Batrachia</taxon>
        <taxon>Anura</taxon>
        <taxon>Neobatrachia</taxon>
        <taxon>Hyloidea</taxon>
        <taxon>Leptodactylidae</taxon>
        <taxon>Leiuperinae</taxon>
        <taxon>Engystomops</taxon>
    </lineage>
</organism>
<evidence type="ECO:0000256" key="10">
    <source>
        <dbReference type="ARBA" id="ARBA00023170"/>
    </source>
</evidence>
<evidence type="ECO:0000256" key="5">
    <source>
        <dbReference type="ARBA" id="ARBA00022692"/>
    </source>
</evidence>
<dbReference type="Pfam" id="PF13853">
    <property type="entry name" value="7tm_4"/>
    <property type="match status" value="1"/>
</dbReference>
<evidence type="ECO:0000256" key="2">
    <source>
        <dbReference type="ARBA" id="ARBA00010663"/>
    </source>
</evidence>
<evidence type="ECO:0000256" key="9">
    <source>
        <dbReference type="ARBA" id="ARBA00023136"/>
    </source>
</evidence>
<dbReference type="GO" id="GO:0004930">
    <property type="term" value="F:G protein-coupled receptor activity"/>
    <property type="evidence" value="ECO:0007669"/>
    <property type="project" value="UniProtKB-KW"/>
</dbReference>
<gene>
    <name evidence="15" type="ORF">GDO81_028922</name>
</gene>
<dbReference type="InterPro" id="IPR000276">
    <property type="entry name" value="GPCR_Rhodpsn"/>
</dbReference>
<accession>A0AAV6YMS2</accession>
<evidence type="ECO:0000256" key="12">
    <source>
        <dbReference type="RuleBase" id="RU000688"/>
    </source>
</evidence>
<keyword evidence="16" id="KW-1185">Reference proteome</keyword>
<keyword evidence="5 12" id="KW-0812">Transmembrane</keyword>
<evidence type="ECO:0000256" key="3">
    <source>
        <dbReference type="ARBA" id="ARBA00022475"/>
    </source>
</evidence>
<feature type="transmembrane region" description="Helical" evidence="13">
    <location>
        <begin position="107"/>
        <end position="125"/>
    </location>
</feature>
<dbReference type="InterPro" id="IPR000725">
    <property type="entry name" value="Olfact_rcpt"/>
</dbReference>
<comment type="similarity">
    <text evidence="2 12">Belongs to the G-protein coupled receptor 1 family.</text>
</comment>
<keyword evidence="4 13" id="KW-0716">Sensory transduction</keyword>
<name>A0AAV6YMS2_ENGPU</name>
<keyword evidence="3 13" id="KW-1003">Cell membrane</keyword>
<comment type="caution">
    <text evidence="15">The sequence shown here is derived from an EMBL/GenBank/DDBJ whole genome shotgun (WGS) entry which is preliminary data.</text>
</comment>
<evidence type="ECO:0000313" key="15">
    <source>
        <dbReference type="EMBL" id="KAG8535283.1"/>
    </source>
</evidence>
<dbReference type="FunFam" id="1.20.1070.10:FF:000001">
    <property type="entry name" value="Olfactory receptor"/>
    <property type="match status" value="1"/>
</dbReference>
<dbReference type="Proteomes" id="UP000824782">
    <property type="component" value="Unassembled WGS sequence"/>
</dbReference>
<keyword evidence="8 12" id="KW-0297">G-protein coupled receptor</keyword>
<evidence type="ECO:0000259" key="14">
    <source>
        <dbReference type="PROSITE" id="PS50262"/>
    </source>
</evidence>
<dbReference type="PRINTS" id="PR00245">
    <property type="entry name" value="OLFACTORYR"/>
</dbReference>
<evidence type="ECO:0000256" key="1">
    <source>
        <dbReference type="ARBA" id="ARBA00004651"/>
    </source>
</evidence>
<evidence type="ECO:0000256" key="8">
    <source>
        <dbReference type="ARBA" id="ARBA00023040"/>
    </source>
</evidence>
<evidence type="ECO:0000256" key="6">
    <source>
        <dbReference type="ARBA" id="ARBA00022725"/>
    </source>
</evidence>
<feature type="transmembrane region" description="Helical" evidence="13">
    <location>
        <begin position="28"/>
        <end position="49"/>
    </location>
</feature>
<comment type="subcellular location">
    <subcellularLocation>
        <location evidence="1 13">Cell membrane</location>
        <topology evidence="1 13">Multi-pass membrane protein</topology>
    </subcellularLocation>
</comment>
<keyword evidence="6 13" id="KW-0552">Olfaction</keyword>
<reference evidence="15" key="1">
    <citation type="thesis" date="2020" institute="ProQuest LLC" country="789 East Eisenhower Parkway, Ann Arbor, MI, USA">
        <title>Comparative Genomics and Chromosome Evolution.</title>
        <authorList>
            <person name="Mudd A.B."/>
        </authorList>
    </citation>
    <scope>NUCLEOTIDE SEQUENCE</scope>
    <source>
        <strain evidence="15">237g6f4</strain>
        <tissue evidence="15">Blood</tissue>
    </source>
</reference>
<dbReference type="PROSITE" id="PS00237">
    <property type="entry name" value="G_PROTEIN_RECEP_F1_1"/>
    <property type="match status" value="1"/>
</dbReference>
<dbReference type="SUPFAM" id="SSF81321">
    <property type="entry name" value="Family A G protein-coupled receptor-like"/>
    <property type="match status" value="1"/>
</dbReference>
<dbReference type="PROSITE" id="PS50262">
    <property type="entry name" value="G_PROTEIN_RECEP_F1_2"/>
    <property type="match status" value="1"/>
</dbReference>
<evidence type="ECO:0000256" key="7">
    <source>
        <dbReference type="ARBA" id="ARBA00022989"/>
    </source>
</evidence>
<feature type="transmembrane region" description="Helical" evidence="13">
    <location>
        <begin position="240"/>
        <end position="259"/>
    </location>
</feature>
<dbReference type="FunFam" id="1.10.1220.70:FF:000001">
    <property type="entry name" value="Olfactory receptor"/>
    <property type="match status" value="1"/>
</dbReference>
<dbReference type="PRINTS" id="PR00237">
    <property type="entry name" value="GPCRRHODOPSN"/>
</dbReference>
<dbReference type="Gene3D" id="1.20.1070.10">
    <property type="entry name" value="Rhodopsin 7-helix transmembrane proteins"/>
    <property type="match status" value="1"/>
</dbReference>
<dbReference type="PANTHER" id="PTHR26453">
    <property type="entry name" value="OLFACTORY RECEPTOR"/>
    <property type="match status" value="1"/>
</dbReference>
<dbReference type="GO" id="GO:0005886">
    <property type="term" value="C:plasma membrane"/>
    <property type="evidence" value="ECO:0007669"/>
    <property type="project" value="UniProtKB-SubCell"/>
</dbReference>
<dbReference type="EMBL" id="WNYA01071747">
    <property type="protein sequence ID" value="KAG8535283.1"/>
    <property type="molecule type" value="Genomic_DNA"/>
</dbReference>
<feature type="transmembrane region" description="Helical" evidence="13">
    <location>
        <begin position="164"/>
        <end position="188"/>
    </location>
</feature>
<dbReference type="CDD" id="cd13954">
    <property type="entry name" value="7tmA_OR"/>
    <property type="match status" value="1"/>
</dbReference>
<keyword evidence="11 12" id="KW-0807">Transducer</keyword>
<proteinExistence type="inferred from homology"/>
<dbReference type="GO" id="GO:0004984">
    <property type="term" value="F:olfactory receptor activity"/>
    <property type="evidence" value="ECO:0007669"/>
    <property type="project" value="InterPro"/>
</dbReference>
<dbReference type="InterPro" id="IPR017452">
    <property type="entry name" value="GPCR_Rhodpsn_7TM"/>
</dbReference>
<dbReference type="AlphaFoldDB" id="A0AAV6YMS2"/>
<keyword evidence="9 13" id="KW-0472">Membrane</keyword>
<evidence type="ECO:0000313" key="16">
    <source>
        <dbReference type="Proteomes" id="UP000824782"/>
    </source>
</evidence>
<keyword evidence="10 12" id="KW-0675">Receptor</keyword>
<protein>
    <recommendedName>
        <fullName evidence="13">Olfactory receptor</fullName>
    </recommendedName>
</protein>
<keyword evidence="7 13" id="KW-1133">Transmembrane helix</keyword>